<dbReference type="Pfam" id="PF02833">
    <property type="entry name" value="DHHA2"/>
    <property type="match status" value="1"/>
</dbReference>
<evidence type="ECO:0000313" key="11">
    <source>
        <dbReference type="Proteomes" id="UP000004324"/>
    </source>
</evidence>
<dbReference type="Gene3D" id="3.40.1390.20">
    <property type="entry name" value="HprK N-terminal domain-like"/>
    <property type="match status" value="1"/>
</dbReference>
<comment type="cofactor">
    <cofactor evidence="1">
        <name>Mn(2+)</name>
        <dbReference type="ChEBI" id="CHEBI:29035"/>
    </cofactor>
</comment>
<dbReference type="SMART" id="SM01131">
    <property type="entry name" value="DHHA2"/>
    <property type="match status" value="1"/>
</dbReference>
<dbReference type="InterPro" id="IPR004097">
    <property type="entry name" value="DHHA2"/>
</dbReference>
<dbReference type="EMBL" id="AKVJ01000011">
    <property type="protein sequence ID" value="EIW19798.1"/>
    <property type="molecule type" value="Genomic_DNA"/>
</dbReference>
<protein>
    <recommendedName>
        <fullName evidence="2">inorganic diphosphatase</fullName>
        <ecNumber evidence="2">3.6.1.1</ecNumber>
    </recommendedName>
    <alternativeName>
        <fullName evidence="6">Pyrophosphate phospho-hydrolase</fullName>
    </alternativeName>
</protein>
<evidence type="ECO:0000256" key="5">
    <source>
        <dbReference type="ARBA" id="ARBA00023211"/>
    </source>
</evidence>
<dbReference type="PANTHER" id="PTHR12112:SF22">
    <property type="entry name" value="MANGANESE-DEPENDENT INORGANIC PYROPHOSPHATASE-RELATED"/>
    <property type="match status" value="1"/>
</dbReference>
<keyword evidence="5" id="KW-0464">Manganese</keyword>
<evidence type="ECO:0000313" key="10">
    <source>
        <dbReference type="EMBL" id="EIW19798.1"/>
    </source>
</evidence>
<dbReference type="Pfam" id="PF07085">
    <property type="entry name" value="DRTGG"/>
    <property type="match status" value="1"/>
</dbReference>
<dbReference type="NCBIfam" id="NF011443">
    <property type="entry name" value="PRK14869.1-5"/>
    <property type="match status" value="1"/>
</dbReference>
<dbReference type="SUPFAM" id="SSF64182">
    <property type="entry name" value="DHH phosphoesterases"/>
    <property type="match status" value="1"/>
</dbReference>
<feature type="domain" description="CBS" evidence="9">
    <location>
        <begin position="254"/>
        <end position="315"/>
    </location>
</feature>
<dbReference type="InterPro" id="IPR038222">
    <property type="entry name" value="DHHA2_dom_sf"/>
</dbReference>
<keyword evidence="11" id="KW-1185">Reference proteome</keyword>
<dbReference type="PATRIC" id="fig|1149862.3.peg.949"/>
<evidence type="ECO:0000256" key="1">
    <source>
        <dbReference type="ARBA" id="ARBA00001936"/>
    </source>
</evidence>
<dbReference type="SUPFAM" id="SSF54631">
    <property type="entry name" value="CBS-domain pair"/>
    <property type="match status" value="1"/>
</dbReference>
<evidence type="ECO:0000256" key="6">
    <source>
        <dbReference type="ARBA" id="ARBA00032535"/>
    </source>
</evidence>
<dbReference type="Pfam" id="PF01368">
    <property type="entry name" value="DHH"/>
    <property type="match status" value="1"/>
</dbReference>
<comment type="caution">
    <text evidence="10">The sequence shown here is derived from an EMBL/GenBank/DDBJ whole genome shotgun (WGS) entry which is preliminary data.</text>
</comment>
<dbReference type="PANTHER" id="PTHR12112">
    <property type="entry name" value="BNIP - RELATED"/>
    <property type="match status" value="1"/>
</dbReference>
<dbReference type="NCBIfam" id="NF003877">
    <property type="entry name" value="PRK05427.1"/>
    <property type="match status" value="1"/>
</dbReference>
<comment type="catalytic activity">
    <reaction evidence="7">
        <text>diphosphate + H2O = 2 phosphate + H(+)</text>
        <dbReference type="Rhea" id="RHEA:24576"/>
        <dbReference type="ChEBI" id="CHEBI:15377"/>
        <dbReference type="ChEBI" id="CHEBI:15378"/>
        <dbReference type="ChEBI" id="CHEBI:33019"/>
        <dbReference type="ChEBI" id="CHEBI:43474"/>
        <dbReference type="EC" id="3.6.1.1"/>
    </reaction>
</comment>
<dbReference type="FunFam" id="3.90.1640.10:FF:000001">
    <property type="entry name" value="Probable manganese-dependent inorganic pyrophosphatase"/>
    <property type="match status" value="1"/>
</dbReference>
<evidence type="ECO:0000256" key="4">
    <source>
        <dbReference type="ARBA" id="ARBA00022801"/>
    </source>
</evidence>
<name>I8RIS0_9FIRM</name>
<evidence type="ECO:0000256" key="8">
    <source>
        <dbReference type="PROSITE-ProRule" id="PRU00703"/>
    </source>
</evidence>
<dbReference type="PROSITE" id="PS51371">
    <property type="entry name" value="CBS"/>
    <property type="match status" value="2"/>
</dbReference>
<dbReference type="SUPFAM" id="SSF75138">
    <property type="entry name" value="HprK N-terminal domain-like"/>
    <property type="match status" value="1"/>
</dbReference>
<dbReference type="SMART" id="SM00116">
    <property type="entry name" value="CBS"/>
    <property type="match status" value="2"/>
</dbReference>
<keyword evidence="3" id="KW-0479">Metal-binding</keyword>
<dbReference type="InterPro" id="IPR001667">
    <property type="entry name" value="DDH_dom"/>
</dbReference>
<accession>I8RIS0</accession>
<proteinExistence type="predicted"/>
<organism evidence="10 11">
    <name type="scientific">Pelosinus fermentans B4</name>
    <dbReference type="NCBI Taxonomy" id="1149862"/>
    <lineage>
        <taxon>Bacteria</taxon>
        <taxon>Bacillati</taxon>
        <taxon>Bacillota</taxon>
        <taxon>Negativicutes</taxon>
        <taxon>Selenomonadales</taxon>
        <taxon>Sporomusaceae</taxon>
        <taxon>Pelosinus</taxon>
    </lineage>
</organism>
<dbReference type="Pfam" id="PF00571">
    <property type="entry name" value="CBS"/>
    <property type="match status" value="2"/>
</dbReference>
<sequence>MTELSKPTYVVGHRNPDTDSICSAIGYAYFQQVRGVNAVAARVGKINSETKFVLETLGFVPPELITDLYPRVKDIMQSEVVTAGPKDTLRDLGRIMRQHKVKSVPVVDEKRFMTGVVTVGDLANLYFDELQMQDLSQAGVDFTGVLKALEGSLLCGDNLERKVAGRVHIAAGSHSLIQKFVSANDIVLVGDRKNAQLTCLDCGISCLVVTGNVKVDEEVIQKAARLGVLVIESAHDTYTCARLINQSIPLEMVMRKEVITFKPTDLVTDIKKIVADTNYRVYPVVENGKLVGAIHRDKLIVQERTKVILVDHNESGQAVEGIEEAQIIEIIDHHRLGGLQTSEPIFIRHEPVGCTATIVANMYWHRNITIPSNIAGLLLAAILSDTVLFKSPTCTDKDQRTAKQLAELAQLDVHGFGMSILKAGASIKGMSTADIIANDIKEFQIGDYRMTIGQISVMDADEVLSIKEELQQSMEALRQKENYDMVLLMVTDILNEGTHLVYIGQPVSLLKQAFGSEGKERVLYLPGVMSRKKQIIPPMSEAARI</sequence>
<dbReference type="RefSeq" id="WP_007931782.1">
    <property type="nucleotide sequence ID" value="NZ_AKVJ01000011.1"/>
</dbReference>
<dbReference type="GO" id="GO:0005737">
    <property type="term" value="C:cytoplasm"/>
    <property type="evidence" value="ECO:0007669"/>
    <property type="project" value="InterPro"/>
</dbReference>
<dbReference type="InterPro" id="IPR038763">
    <property type="entry name" value="DHH_sf"/>
</dbReference>
<dbReference type="GO" id="GO:0004427">
    <property type="term" value="F:inorganic diphosphate phosphatase activity"/>
    <property type="evidence" value="ECO:0007669"/>
    <property type="project" value="UniProtKB-EC"/>
</dbReference>
<dbReference type="Gene3D" id="3.90.1640.10">
    <property type="entry name" value="inorganic pyrophosphatase (n-terminal core)"/>
    <property type="match status" value="2"/>
</dbReference>
<gene>
    <name evidence="10" type="ORF">FB4_0049</name>
</gene>
<dbReference type="Gene3D" id="3.10.310.20">
    <property type="entry name" value="DHHA2 domain"/>
    <property type="match status" value="1"/>
</dbReference>
<keyword evidence="4" id="KW-0378">Hydrolase</keyword>
<feature type="domain" description="CBS" evidence="9">
    <location>
        <begin position="76"/>
        <end position="132"/>
    </location>
</feature>
<evidence type="ECO:0000256" key="2">
    <source>
        <dbReference type="ARBA" id="ARBA00012146"/>
    </source>
</evidence>
<dbReference type="NCBIfam" id="NF011442">
    <property type="entry name" value="PRK14869.1-4"/>
    <property type="match status" value="1"/>
</dbReference>
<dbReference type="EC" id="3.6.1.1" evidence="2"/>
<dbReference type="Proteomes" id="UP000004324">
    <property type="component" value="Unassembled WGS sequence"/>
</dbReference>
<dbReference type="InterPro" id="IPR028979">
    <property type="entry name" value="Ser_kin/Pase_Hpr-like_N_sf"/>
</dbReference>
<dbReference type="OrthoDB" id="9766150at2"/>
<dbReference type="InterPro" id="IPR046342">
    <property type="entry name" value="CBS_dom_sf"/>
</dbReference>
<evidence type="ECO:0000259" key="9">
    <source>
        <dbReference type="PROSITE" id="PS51371"/>
    </source>
</evidence>
<dbReference type="InterPro" id="IPR000644">
    <property type="entry name" value="CBS_dom"/>
</dbReference>
<keyword evidence="8" id="KW-0129">CBS domain</keyword>
<dbReference type="InterPro" id="IPR010766">
    <property type="entry name" value="DRTGG"/>
</dbReference>
<dbReference type="GO" id="GO:0046872">
    <property type="term" value="F:metal ion binding"/>
    <property type="evidence" value="ECO:0007669"/>
    <property type="project" value="UniProtKB-KW"/>
</dbReference>
<evidence type="ECO:0000256" key="3">
    <source>
        <dbReference type="ARBA" id="ARBA00022723"/>
    </source>
</evidence>
<reference evidence="10 11" key="1">
    <citation type="journal article" date="2012" name="J. Bacteriol.">
        <title>Draft Genome Sequences for Two Metal-Reducing Pelosinus fermentans Strains Isolated from a Cr(VI)-Contaminated Site and for Type Strain R7.</title>
        <authorList>
            <person name="Brown S.D."/>
            <person name="Podar M."/>
            <person name="Klingeman D.M."/>
            <person name="Johnson C.M."/>
            <person name="Yang Z.K."/>
            <person name="Utturkar S.M."/>
            <person name="Land M.L."/>
            <person name="Mosher J.J."/>
            <person name="Hurt R.A.Jr."/>
            <person name="Phelps T.J."/>
            <person name="Palumbo A.V."/>
            <person name="Arkin A.P."/>
            <person name="Hazen T.C."/>
            <person name="Elias D.A."/>
        </authorList>
    </citation>
    <scope>NUCLEOTIDE SEQUENCE [LARGE SCALE GENOMIC DNA]</scope>
    <source>
        <strain evidence="10 11">B4</strain>
    </source>
</reference>
<dbReference type="AlphaFoldDB" id="I8RIS0"/>
<evidence type="ECO:0000256" key="7">
    <source>
        <dbReference type="ARBA" id="ARBA00047820"/>
    </source>
</evidence>